<dbReference type="Proteomes" id="UP000240880">
    <property type="component" value="Unassembled WGS sequence"/>
</dbReference>
<dbReference type="PANTHER" id="PTHR43638:SF3">
    <property type="entry name" value="ALDEHYDE REDUCTASE"/>
    <property type="match status" value="1"/>
</dbReference>
<gene>
    <name evidence="3" type="ORF">B9Q01_02120</name>
</gene>
<dbReference type="PIRSF" id="PIRSF000097">
    <property type="entry name" value="AKR"/>
    <property type="match status" value="1"/>
</dbReference>
<evidence type="ECO:0000259" key="2">
    <source>
        <dbReference type="Pfam" id="PF00248"/>
    </source>
</evidence>
<organism evidence="3 4">
    <name type="scientific">Candidatus Marsarchaeota G1 archaeon OSP_D</name>
    <dbReference type="NCBI Taxonomy" id="1978155"/>
    <lineage>
        <taxon>Archaea</taxon>
        <taxon>Candidatus Marsarchaeota</taxon>
        <taxon>Candidatus Marsarchaeota group 1</taxon>
    </lineage>
</organism>
<dbReference type="AlphaFoldDB" id="A0A2R6ACT5"/>
<dbReference type="CDD" id="cd19072">
    <property type="entry name" value="AKR_AKR3F1-like"/>
    <property type="match status" value="1"/>
</dbReference>
<dbReference type="InterPro" id="IPR018170">
    <property type="entry name" value="Aldo/ket_reductase_CS"/>
</dbReference>
<dbReference type="SUPFAM" id="SSF51430">
    <property type="entry name" value="NAD(P)-linked oxidoreductase"/>
    <property type="match status" value="1"/>
</dbReference>
<name>A0A2R6ACT5_9ARCH</name>
<dbReference type="Pfam" id="PF00248">
    <property type="entry name" value="Aldo_ket_red"/>
    <property type="match status" value="1"/>
</dbReference>
<feature type="coiled-coil region" evidence="1">
    <location>
        <begin position="90"/>
        <end position="117"/>
    </location>
</feature>
<dbReference type="InterPro" id="IPR036812">
    <property type="entry name" value="NAD(P)_OxRdtase_dom_sf"/>
</dbReference>
<dbReference type="GO" id="GO:0016491">
    <property type="term" value="F:oxidoreductase activity"/>
    <property type="evidence" value="ECO:0007669"/>
    <property type="project" value="InterPro"/>
</dbReference>
<keyword evidence="1" id="KW-0175">Coiled coil</keyword>
<dbReference type="InterPro" id="IPR023210">
    <property type="entry name" value="NADP_OxRdtase_dom"/>
</dbReference>
<dbReference type="InterPro" id="IPR020471">
    <property type="entry name" value="AKR"/>
</dbReference>
<proteinExistence type="predicted"/>
<feature type="domain" description="NADP-dependent oxidoreductase" evidence="2">
    <location>
        <begin position="39"/>
        <end position="271"/>
    </location>
</feature>
<evidence type="ECO:0000313" key="3">
    <source>
        <dbReference type="EMBL" id="PSN84148.1"/>
    </source>
</evidence>
<comment type="caution">
    <text evidence="3">The sequence shown here is derived from an EMBL/GenBank/DDBJ whole genome shotgun (WGS) entry which is preliminary data.</text>
</comment>
<dbReference type="PANTHER" id="PTHR43638">
    <property type="entry name" value="OXIDOREDUCTASE, ALDO/KETO REDUCTASE FAMILY PROTEIN"/>
    <property type="match status" value="1"/>
</dbReference>
<dbReference type="PROSITE" id="PS00062">
    <property type="entry name" value="ALDOKETO_REDUCTASE_2"/>
    <property type="match status" value="1"/>
</dbReference>
<dbReference type="EMBL" id="NEXC01000007">
    <property type="protein sequence ID" value="PSN84148.1"/>
    <property type="molecule type" value="Genomic_DNA"/>
</dbReference>
<dbReference type="Gene3D" id="3.20.20.100">
    <property type="entry name" value="NADP-dependent oxidoreductase domain"/>
    <property type="match status" value="1"/>
</dbReference>
<evidence type="ECO:0000313" key="4">
    <source>
        <dbReference type="Proteomes" id="UP000240880"/>
    </source>
</evidence>
<dbReference type="PRINTS" id="PR00069">
    <property type="entry name" value="ALDKETRDTASE"/>
</dbReference>
<evidence type="ECO:0000256" key="1">
    <source>
        <dbReference type="SAM" id="Coils"/>
    </source>
</evidence>
<accession>A0A2R6ACT5</accession>
<sequence>MEYKQFGKTGERVSAVGMGTYYDPLWIIGATLGFKRKADLKIEAIRAGIEEGMNLIDTAEIYRSEPLVAKAIKGIKRDELFIATKVWSNHLRKEKLVKALNNSLKRLELNYVDLYQIHFPNSRVPISETMGAMEELVDQGKIRYIGVSNFTLEQMVEAISSLKKYELASTQMSYSLADRRIERDILPYCKKEGIAVLAYYPLAHGKLSKTDKLIELSKKYNKTPAQISLNWLLSRENVFPIPRASNPQHVRENAASTGWTLSEEDLKLLDATFPP</sequence>
<protein>
    <submittedName>
        <fullName evidence="3">Aldo/keto reductase</fullName>
    </submittedName>
</protein>
<reference evidence="3 4" key="1">
    <citation type="submission" date="2017-04" db="EMBL/GenBank/DDBJ databases">
        <title>Novel microbial lineages endemic to geothermal iron-oxide mats fill important gaps in the evolutionary history of Archaea.</title>
        <authorList>
            <person name="Jay Z.J."/>
            <person name="Beam J.P."/>
            <person name="Dlakic M."/>
            <person name="Rusch D.B."/>
            <person name="Kozubal M.A."/>
            <person name="Inskeep W.P."/>
        </authorList>
    </citation>
    <scope>NUCLEOTIDE SEQUENCE [LARGE SCALE GENOMIC DNA]</scope>
    <source>
        <strain evidence="3">OSP_D</strain>
    </source>
</reference>